<dbReference type="AlphaFoldDB" id="A0AAD5DQ69"/>
<gene>
    <name evidence="1" type="ORF">COHA_006023</name>
</gene>
<sequence>MIWHELERSITTNDGQPLDPEAAAAGVTYPFREVGVLRLRLCLAVVAPPGVRHPRHLLRPGQADLTLKLKGVDPGAPPTWDAGLPGEVEGAQLQRKLENDVHCDYERASWSALYHRALGLNPAILHRLQNVKDFFPDLPAQLHLDPAFPLPLRLNHFQSKTYWNITLDGVPGTVQLYANSPDRASALAGSASYPWELSIRVARKDAGDRLHSILDLIGSAAVQLGQVGWDATPSYTNKQTTWVQRS</sequence>
<name>A0AAD5DQ69_9CHLO</name>
<evidence type="ECO:0000313" key="1">
    <source>
        <dbReference type="EMBL" id="KAI7840241.1"/>
    </source>
</evidence>
<proteinExistence type="predicted"/>
<dbReference type="EMBL" id="JADXDR010000083">
    <property type="protein sequence ID" value="KAI7840241.1"/>
    <property type="molecule type" value="Genomic_DNA"/>
</dbReference>
<organism evidence="1 2">
    <name type="scientific">Chlorella ohadii</name>
    <dbReference type="NCBI Taxonomy" id="2649997"/>
    <lineage>
        <taxon>Eukaryota</taxon>
        <taxon>Viridiplantae</taxon>
        <taxon>Chlorophyta</taxon>
        <taxon>core chlorophytes</taxon>
        <taxon>Trebouxiophyceae</taxon>
        <taxon>Chlorellales</taxon>
        <taxon>Chlorellaceae</taxon>
        <taxon>Chlorella clade</taxon>
        <taxon>Chlorella</taxon>
    </lineage>
</organism>
<accession>A0AAD5DQ69</accession>
<evidence type="ECO:0000313" key="2">
    <source>
        <dbReference type="Proteomes" id="UP001205105"/>
    </source>
</evidence>
<reference evidence="1" key="1">
    <citation type="submission" date="2020-11" db="EMBL/GenBank/DDBJ databases">
        <title>Chlorella ohadii genome sequencing and assembly.</title>
        <authorList>
            <person name="Murik O."/>
            <person name="Treves H."/>
            <person name="Kedem I."/>
            <person name="Shotland Y."/>
            <person name="Kaplan A."/>
        </authorList>
    </citation>
    <scope>NUCLEOTIDE SEQUENCE</scope>
    <source>
        <strain evidence="1">1</strain>
    </source>
</reference>
<protein>
    <submittedName>
        <fullName evidence="1">Uncharacterized protein</fullName>
    </submittedName>
</protein>
<comment type="caution">
    <text evidence="1">The sequence shown here is derived from an EMBL/GenBank/DDBJ whole genome shotgun (WGS) entry which is preliminary data.</text>
</comment>
<dbReference type="Proteomes" id="UP001205105">
    <property type="component" value="Unassembled WGS sequence"/>
</dbReference>
<keyword evidence="2" id="KW-1185">Reference proteome</keyword>